<dbReference type="Pfam" id="PF14903">
    <property type="entry name" value="WG_beta_rep"/>
    <property type="match status" value="4"/>
</dbReference>
<reference evidence="1" key="1">
    <citation type="submission" date="2021-08" db="EMBL/GenBank/DDBJ databases">
        <title>Complete genome sequence of Chryseobacterium sp strain PS-8.</title>
        <authorList>
            <person name="Das S.K."/>
        </authorList>
    </citation>
    <scope>NUCLEOTIDE SEQUENCE</scope>
    <source>
        <strain evidence="1">PS-8</strain>
    </source>
</reference>
<sequence length="294" mass="33497">MKNIGLVFLLMPVTFTYSQMLYPTKLTDVEIFDYHLRDGLRRYYIKNGKSGYKNNKGEILISAQYEETNDFENGYTIVGKNNKFFILKKDGTTTPLSFDYAIGFEQGLALVRKNGKSGFINTSGSIVIPPLYDDAQTFSGTYGLVKKEGKWAIIDRTGNLMTGFNFDRINQGHHDIFTTVDNGSYFFITPSGKPLFENQQFTYAGTFINGSCVVTTSEGKTFVINIKGEQLFELSYQNIAHPVPKYYIVSYREDKNGVLDIKGNLIIPLEYESFTVDENENLLLKKKSIWYILK</sequence>
<evidence type="ECO:0000313" key="2">
    <source>
        <dbReference type="Proteomes" id="UP001430374"/>
    </source>
</evidence>
<dbReference type="PANTHER" id="PTHR37841">
    <property type="entry name" value="GLR2918 PROTEIN"/>
    <property type="match status" value="1"/>
</dbReference>
<dbReference type="PANTHER" id="PTHR37841:SF1">
    <property type="entry name" value="DUF3298 DOMAIN-CONTAINING PROTEIN"/>
    <property type="match status" value="1"/>
</dbReference>
<accession>A0ABS9CA73</accession>
<evidence type="ECO:0000313" key="1">
    <source>
        <dbReference type="EMBL" id="MCF2221077.1"/>
    </source>
</evidence>
<dbReference type="InterPro" id="IPR032774">
    <property type="entry name" value="WG_beta_rep"/>
</dbReference>
<dbReference type="EMBL" id="JACSGT010000002">
    <property type="protein sequence ID" value="MCF2221077.1"/>
    <property type="molecule type" value="Genomic_DNA"/>
</dbReference>
<dbReference type="Proteomes" id="UP001430374">
    <property type="component" value="Unassembled WGS sequence"/>
</dbReference>
<comment type="caution">
    <text evidence="1">The sequence shown here is derived from an EMBL/GenBank/DDBJ whole genome shotgun (WGS) entry which is preliminary data.</text>
</comment>
<proteinExistence type="predicted"/>
<dbReference type="RefSeq" id="WP_235132423.1">
    <property type="nucleotide sequence ID" value="NZ_JACSGT010000002.1"/>
</dbReference>
<gene>
    <name evidence="1" type="ORF">H9Q08_17460</name>
</gene>
<keyword evidence="2" id="KW-1185">Reference proteome</keyword>
<name>A0ABS9CA73_9FLAO</name>
<organism evidence="1 2">
    <name type="scientific">Chryseobacterium indicum</name>
    <dbReference type="NCBI Taxonomy" id="2766954"/>
    <lineage>
        <taxon>Bacteria</taxon>
        <taxon>Pseudomonadati</taxon>
        <taxon>Bacteroidota</taxon>
        <taxon>Flavobacteriia</taxon>
        <taxon>Flavobacteriales</taxon>
        <taxon>Weeksellaceae</taxon>
        <taxon>Chryseobacterium group</taxon>
        <taxon>Chryseobacterium</taxon>
    </lineage>
</organism>
<protein>
    <submittedName>
        <fullName evidence="1">WG repeat-containing protein</fullName>
    </submittedName>
</protein>
<dbReference type="SUPFAM" id="SSF69360">
    <property type="entry name" value="Cell wall binding repeat"/>
    <property type="match status" value="1"/>
</dbReference>